<feature type="region of interest" description="Disordered" evidence="1">
    <location>
        <begin position="402"/>
        <end position="455"/>
    </location>
</feature>
<evidence type="ECO:0000313" key="3">
    <source>
        <dbReference type="Proteomes" id="UP001215598"/>
    </source>
</evidence>
<proteinExistence type="predicted"/>
<feature type="compositionally biased region" description="Low complexity" evidence="1">
    <location>
        <begin position="149"/>
        <end position="161"/>
    </location>
</feature>
<accession>A0AAD7J182</accession>
<feature type="region of interest" description="Disordered" evidence="1">
    <location>
        <begin position="132"/>
        <end position="173"/>
    </location>
</feature>
<sequence>MTSLPHAQNSIRRKTYASHYTPSNLTKLTLEMGDATGQMIDVHSPWTPAHTPPETLPLFRHLALDIIVSSSYGFQLSATRQWALEAEDGLTEIAKARYFTLSLALFFIRSAVPTWASWTNWSRVYEMRAAQLNHGKAPSPRRPPHRTSSRPSQRSTQPARPVASEDTSFSEDTDCRVSSLTQWRADAREPRHLGMAHTVARTDTISLSGSFRTARTSSERNRRPSAVPGFEIQGLRLYAAAPYPHPHPRLRRRGRLRPWGTYALPPGTHDRLHAGRPGPPAVFLSPETEMFLPRTGCRRNVPTAVEYALCACPRLRKSAALTHPQAHRSRLARYCSISCHLPTHRARPAASTSHVGRGTPHGHGDGDGRRGRMGAGERRRGSMEVALVGPFASAVRGVGAGAGRSTITAPAPRRRNVLASPADLHVRRPPTPAASTPSTPAPGDASSSSAPPSSMPALTGSVFALPCRMLYAVVTMDAVAIYDTQQVAKVCLLTKRVYGFDVVPGRAVPDALVARRLLHARHLCEILPTTTTRSSQHPVPISYASSSHSYTSGSGSQAGGPLEKRDVVISADFHRRLRPLDVPELPPRRSRVSISPTATPLPSGSR</sequence>
<feature type="region of interest" description="Disordered" evidence="1">
    <location>
        <begin position="531"/>
        <end position="563"/>
    </location>
</feature>
<evidence type="ECO:0000256" key="1">
    <source>
        <dbReference type="SAM" id="MobiDB-lite"/>
    </source>
</evidence>
<organism evidence="2 3">
    <name type="scientific">Mycena metata</name>
    <dbReference type="NCBI Taxonomy" id="1033252"/>
    <lineage>
        <taxon>Eukaryota</taxon>
        <taxon>Fungi</taxon>
        <taxon>Dikarya</taxon>
        <taxon>Basidiomycota</taxon>
        <taxon>Agaricomycotina</taxon>
        <taxon>Agaricomycetes</taxon>
        <taxon>Agaricomycetidae</taxon>
        <taxon>Agaricales</taxon>
        <taxon>Marasmiineae</taxon>
        <taxon>Mycenaceae</taxon>
        <taxon>Mycena</taxon>
    </lineage>
</organism>
<name>A0AAD7J182_9AGAR</name>
<evidence type="ECO:0000313" key="2">
    <source>
        <dbReference type="EMBL" id="KAJ7754767.1"/>
    </source>
</evidence>
<gene>
    <name evidence="2" type="ORF">B0H16DRAFT_1886478</name>
</gene>
<reference evidence="2" key="1">
    <citation type="submission" date="2023-03" db="EMBL/GenBank/DDBJ databases">
        <title>Massive genome expansion in bonnet fungi (Mycena s.s.) driven by repeated elements and novel gene families across ecological guilds.</title>
        <authorList>
            <consortium name="Lawrence Berkeley National Laboratory"/>
            <person name="Harder C.B."/>
            <person name="Miyauchi S."/>
            <person name="Viragh M."/>
            <person name="Kuo A."/>
            <person name="Thoen E."/>
            <person name="Andreopoulos B."/>
            <person name="Lu D."/>
            <person name="Skrede I."/>
            <person name="Drula E."/>
            <person name="Henrissat B."/>
            <person name="Morin E."/>
            <person name="Kohler A."/>
            <person name="Barry K."/>
            <person name="LaButti K."/>
            <person name="Morin E."/>
            <person name="Salamov A."/>
            <person name="Lipzen A."/>
            <person name="Mereny Z."/>
            <person name="Hegedus B."/>
            <person name="Baldrian P."/>
            <person name="Stursova M."/>
            <person name="Weitz H."/>
            <person name="Taylor A."/>
            <person name="Grigoriev I.V."/>
            <person name="Nagy L.G."/>
            <person name="Martin F."/>
            <person name="Kauserud H."/>
        </authorList>
    </citation>
    <scope>NUCLEOTIDE SEQUENCE</scope>
    <source>
        <strain evidence="2">CBHHK182m</strain>
    </source>
</reference>
<protein>
    <submittedName>
        <fullName evidence="2">Uncharacterized protein</fullName>
    </submittedName>
</protein>
<dbReference type="EMBL" id="JARKIB010000051">
    <property type="protein sequence ID" value="KAJ7754767.1"/>
    <property type="molecule type" value="Genomic_DNA"/>
</dbReference>
<feature type="compositionally biased region" description="Low complexity" evidence="1">
    <location>
        <begin position="433"/>
        <end position="455"/>
    </location>
</feature>
<feature type="compositionally biased region" description="Low complexity" evidence="1">
    <location>
        <begin position="542"/>
        <end position="555"/>
    </location>
</feature>
<feature type="compositionally biased region" description="Polar residues" evidence="1">
    <location>
        <begin position="592"/>
        <end position="606"/>
    </location>
</feature>
<comment type="caution">
    <text evidence="2">The sequence shown here is derived from an EMBL/GenBank/DDBJ whole genome shotgun (WGS) entry which is preliminary data.</text>
</comment>
<keyword evidence="3" id="KW-1185">Reference proteome</keyword>
<dbReference type="Proteomes" id="UP001215598">
    <property type="component" value="Unassembled WGS sequence"/>
</dbReference>
<feature type="region of interest" description="Disordered" evidence="1">
    <location>
        <begin position="580"/>
        <end position="606"/>
    </location>
</feature>
<dbReference type="AlphaFoldDB" id="A0AAD7J182"/>
<feature type="region of interest" description="Disordered" evidence="1">
    <location>
        <begin position="346"/>
        <end position="380"/>
    </location>
</feature>
<feature type="compositionally biased region" description="Basic and acidic residues" evidence="1">
    <location>
        <begin position="362"/>
        <end position="380"/>
    </location>
</feature>